<evidence type="ECO:0000259" key="1">
    <source>
        <dbReference type="Pfam" id="PF04326"/>
    </source>
</evidence>
<proteinExistence type="predicted"/>
<dbReference type="Pfam" id="PF13749">
    <property type="entry name" value="HATPase_c_4"/>
    <property type="match status" value="1"/>
</dbReference>
<evidence type="ECO:0000313" key="2">
    <source>
        <dbReference type="EMBL" id="AKK72017.1"/>
    </source>
</evidence>
<dbReference type="OrthoDB" id="9807907at2"/>
<dbReference type="Gene3D" id="3.30.950.30">
    <property type="entry name" value="Schlafen, AAA domain"/>
    <property type="match status" value="1"/>
</dbReference>
<sequence>MEILTLKERVKNILSLGESHFREFKSAYQGPNGNKVAGSIKELNKYIAEALVAFANADGGVILIGVEDNGYVTGLPFNEKEVSALLNGYKSYIHRDSKLPIENEVKLDNIHGKTILFFSVSKGMDDIFQLSDGRCVCRKDKETIPISFNKIQFERNEVKSRAYDREFCYDATVNDLDVTLIQSISNSYIAGLSVEYYLQQTGLAEFEVSSLKLRRAALLLFAKDITKWHTRCQIRILQIAGNDLKSGKDYNVVNDEIVTGNIFYLLTTAWEKLRPFLAYKTEFGAEAKFEQKFIYPEEAVREALVNAITHRDYTIQNGIDIFIFNDRLEIKSPGLLLSTINIEDLKKLQGHHESRNTLTARVLRENKIVRELGEGMKRIFTLLHSQEMDKPELLNQNSSFSIILNNKSIFSASEEAYLNMFKNYEISPLQKRIIILGIKSTEISPSDIYKAMNTTDRDTYDKEVTSLRRLGILKEIRTNSTATILSRKTKISKQKIGRYKIQNPK</sequence>
<dbReference type="Pfam" id="PF04326">
    <property type="entry name" value="SLFN_AlbA_2"/>
    <property type="match status" value="1"/>
</dbReference>
<dbReference type="KEGG" id="cgn:OK18_04640"/>
<name>A0A0G3M4T6_CHRGL</name>
<dbReference type="PANTHER" id="PTHR30595">
    <property type="entry name" value="GLPR-RELATED TRANSCRIPTIONAL REPRESSOR"/>
    <property type="match status" value="1"/>
</dbReference>
<feature type="domain" description="Schlafen AlbA-2" evidence="1">
    <location>
        <begin position="18"/>
        <end position="146"/>
    </location>
</feature>
<evidence type="ECO:0000313" key="3">
    <source>
        <dbReference type="Proteomes" id="UP000035213"/>
    </source>
</evidence>
<dbReference type="InterPro" id="IPR007421">
    <property type="entry name" value="Schlafen_AlbA_2_dom"/>
</dbReference>
<reference evidence="2 3" key="1">
    <citation type="submission" date="2014-11" db="EMBL/GenBank/DDBJ databases">
        <authorList>
            <person name="Park G.-S."/>
            <person name="Hong S.-J."/>
            <person name="Jung B.K."/>
            <person name="Khan A.R."/>
            <person name="Kwak Y."/>
            <person name="Shin J.-H."/>
        </authorList>
    </citation>
    <scope>NUCLEOTIDE SEQUENCE [LARGE SCALE GENOMIC DNA]</scope>
    <source>
        <strain evidence="2 3">DSM 27622</strain>
    </source>
</reference>
<gene>
    <name evidence="2" type="ORF">OK18_04640</name>
</gene>
<dbReference type="Gene3D" id="3.30.565.60">
    <property type="match status" value="1"/>
</dbReference>
<dbReference type="RefSeq" id="WP_053327257.1">
    <property type="nucleotide sequence ID" value="NZ_CP009928.1"/>
</dbReference>
<dbReference type="AlphaFoldDB" id="A0A0G3M4T6"/>
<dbReference type="InterPro" id="IPR038461">
    <property type="entry name" value="Schlafen_AlbA_2_dom_sf"/>
</dbReference>
<accession>A0A0G3M4T6</accession>
<dbReference type="Proteomes" id="UP000035213">
    <property type="component" value="Chromosome"/>
</dbReference>
<dbReference type="PATRIC" id="fig|1324352.5.peg.994"/>
<dbReference type="STRING" id="1324352.OK18_04640"/>
<organism evidence="2 3">
    <name type="scientific">Chryseobacterium gallinarum</name>
    <dbReference type="NCBI Taxonomy" id="1324352"/>
    <lineage>
        <taxon>Bacteria</taxon>
        <taxon>Pseudomonadati</taxon>
        <taxon>Bacteroidota</taxon>
        <taxon>Flavobacteriia</taxon>
        <taxon>Flavobacteriales</taxon>
        <taxon>Weeksellaceae</taxon>
        <taxon>Chryseobacterium group</taxon>
        <taxon>Chryseobacterium</taxon>
    </lineage>
</organism>
<dbReference type="InterPro" id="IPR038475">
    <property type="entry name" value="RecG_C_sf"/>
</dbReference>
<protein>
    <recommendedName>
        <fullName evidence="1">Schlafen AlbA-2 domain-containing protein</fullName>
    </recommendedName>
</protein>
<dbReference type="PANTHER" id="PTHR30595:SF6">
    <property type="entry name" value="SCHLAFEN ALBA-2 DOMAIN-CONTAINING PROTEIN"/>
    <property type="match status" value="1"/>
</dbReference>
<dbReference type="EMBL" id="CP009928">
    <property type="protein sequence ID" value="AKK72017.1"/>
    <property type="molecule type" value="Genomic_DNA"/>
</dbReference>